<reference evidence="1 2" key="1">
    <citation type="submission" date="2017-06" db="EMBL/GenBank/DDBJ databases">
        <authorList>
            <person name="Kim H.J."/>
            <person name="Triplett B.A."/>
        </authorList>
    </citation>
    <scope>NUCLEOTIDE SEQUENCE [LARGE SCALE GENOMIC DNA]</scope>
    <source>
        <strain evidence="1 2">DSM 29150</strain>
    </source>
</reference>
<keyword evidence="2" id="KW-1185">Reference proteome</keyword>
<dbReference type="OrthoDB" id="824656at2"/>
<gene>
    <name evidence="1" type="ORF">SAMN06265371_104151</name>
</gene>
<organism evidence="1 2">
    <name type="scientific">Lutibacter agarilyticus</name>
    <dbReference type="NCBI Taxonomy" id="1109740"/>
    <lineage>
        <taxon>Bacteria</taxon>
        <taxon>Pseudomonadati</taxon>
        <taxon>Bacteroidota</taxon>
        <taxon>Flavobacteriia</taxon>
        <taxon>Flavobacteriales</taxon>
        <taxon>Flavobacteriaceae</taxon>
        <taxon>Lutibacter</taxon>
    </lineage>
</organism>
<sequence>MTLPLNPNRAYRRLEIDLVFKALKVSMHKEACIRGNGVALYEDLYTGETLRGGDPYDYDHIRSAEEIFSKYKKCLTDKEIAAVVNCRENVGVTLSSINKSKGKKRMEEWLSNSSNIDTYNIDLKVTLLSLKRADNGIEMGVKQFSKVIK</sequence>
<proteinExistence type="predicted"/>
<evidence type="ECO:0000313" key="2">
    <source>
        <dbReference type="Proteomes" id="UP000198384"/>
    </source>
</evidence>
<name>A0A238WXC1_9FLAO</name>
<protein>
    <submittedName>
        <fullName evidence="1">Uncharacterized protein</fullName>
    </submittedName>
</protein>
<evidence type="ECO:0000313" key="1">
    <source>
        <dbReference type="EMBL" id="SNR51073.1"/>
    </source>
</evidence>
<dbReference type="AlphaFoldDB" id="A0A238WXC1"/>
<accession>A0A238WXC1</accession>
<dbReference type="Proteomes" id="UP000198384">
    <property type="component" value="Unassembled WGS sequence"/>
</dbReference>
<dbReference type="EMBL" id="FZNT01000004">
    <property type="protein sequence ID" value="SNR51073.1"/>
    <property type="molecule type" value="Genomic_DNA"/>
</dbReference>
<dbReference type="RefSeq" id="WP_089381264.1">
    <property type="nucleotide sequence ID" value="NZ_FZNT01000004.1"/>
</dbReference>